<evidence type="ECO:0008006" key="5">
    <source>
        <dbReference type="Google" id="ProtNLM"/>
    </source>
</evidence>
<organism evidence="4">
    <name type="scientific">Selaginella moellendorffii</name>
    <name type="common">Spikemoss</name>
    <dbReference type="NCBI Taxonomy" id="88036"/>
    <lineage>
        <taxon>Eukaryota</taxon>
        <taxon>Viridiplantae</taxon>
        <taxon>Streptophyta</taxon>
        <taxon>Embryophyta</taxon>
        <taxon>Tracheophyta</taxon>
        <taxon>Lycopodiopsida</taxon>
        <taxon>Selaginellales</taxon>
        <taxon>Selaginellaceae</taxon>
        <taxon>Selaginella</taxon>
    </lineage>
</organism>
<feature type="repeat" description="PPR" evidence="2">
    <location>
        <begin position="22"/>
        <end position="56"/>
    </location>
</feature>
<dbReference type="InterPro" id="IPR002885">
    <property type="entry name" value="PPR_rpt"/>
</dbReference>
<proteinExistence type="predicted"/>
<dbReference type="Pfam" id="PF13041">
    <property type="entry name" value="PPR_2"/>
    <property type="match status" value="2"/>
</dbReference>
<dbReference type="GO" id="GO:0009451">
    <property type="term" value="P:RNA modification"/>
    <property type="evidence" value="ECO:0007669"/>
    <property type="project" value="InterPro"/>
</dbReference>
<dbReference type="PANTHER" id="PTHR47926:SF533">
    <property type="entry name" value="DYW DOMAIN-CONTAINING PROTEIN"/>
    <property type="match status" value="1"/>
</dbReference>
<dbReference type="Pfam" id="PF01535">
    <property type="entry name" value="PPR"/>
    <property type="match status" value="2"/>
</dbReference>
<dbReference type="PROSITE" id="PS51375">
    <property type="entry name" value="PPR"/>
    <property type="match status" value="3"/>
</dbReference>
<gene>
    <name evidence="3" type="ORF">SELMODRAFT_119202</name>
</gene>
<dbReference type="InterPro" id="IPR046960">
    <property type="entry name" value="PPR_At4g14850-like_plant"/>
</dbReference>
<protein>
    <recommendedName>
        <fullName evidence="5">Pentacotripeptide-repeat region of PRORP domain-containing protein</fullName>
    </recommendedName>
</protein>
<dbReference type="Proteomes" id="UP000001514">
    <property type="component" value="Unassembled WGS sequence"/>
</dbReference>
<accession>D8SL11</accession>
<dbReference type="GO" id="GO:0003723">
    <property type="term" value="F:RNA binding"/>
    <property type="evidence" value="ECO:0007669"/>
    <property type="project" value="InterPro"/>
</dbReference>
<dbReference type="PANTHER" id="PTHR47926">
    <property type="entry name" value="PENTATRICOPEPTIDE REPEAT-CONTAINING PROTEIN"/>
    <property type="match status" value="1"/>
</dbReference>
<dbReference type="OrthoDB" id="185373at2759"/>
<dbReference type="InParanoid" id="D8SL11"/>
<dbReference type="KEGG" id="smo:SELMODRAFT_119202"/>
<dbReference type="EMBL" id="GL377625">
    <property type="protein sequence ID" value="EFJ15074.1"/>
    <property type="molecule type" value="Genomic_DNA"/>
</dbReference>
<evidence type="ECO:0000313" key="3">
    <source>
        <dbReference type="EMBL" id="EFJ15074.1"/>
    </source>
</evidence>
<dbReference type="eggNOG" id="KOG4197">
    <property type="taxonomic scope" value="Eukaryota"/>
</dbReference>
<dbReference type="NCBIfam" id="TIGR00756">
    <property type="entry name" value="PPR"/>
    <property type="match status" value="2"/>
</dbReference>
<keyword evidence="4" id="KW-1185">Reference proteome</keyword>
<feature type="repeat" description="PPR" evidence="2">
    <location>
        <begin position="193"/>
        <end position="227"/>
    </location>
</feature>
<keyword evidence="1" id="KW-0677">Repeat</keyword>
<evidence type="ECO:0000256" key="2">
    <source>
        <dbReference type="PROSITE-ProRule" id="PRU00708"/>
    </source>
</evidence>
<dbReference type="Gene3D" id="1.25.40.10">
    <property type="entry name" value="Tetratricopeptide repeat domain"/>
    <property type="match status" value="3"/>
</dbReference>
<sequence>MYGKCGRVGDALAVFHGIHAPNVFSWNNILTAFSRNGAEQRAIEFLSRMQQLGDRPDRITFLLVLDCCASCKDGTRGKQFHCLIEESSEDYHVSLKNALIHMYSSCGFLGRAKEIFDGCGERDVVTWSSMIAAYCENRHYDRAMKMLQGMDLLGEKPSFVTHITLLDACAGLGQYEKGVMIHRRILEAGHEMELNLANAVLSMYGRFGDVARAKEVFDRMSERNLVSWNAMI</sequence>
<dbReference type="Gramene" id="EFJ15074">
    <property type="protein sequence ID" value="EFJ15074"/>
    <property type="gene ID" value="SELMODRAFT_119202"/>
</dbReference>
<dbReference type="STRING" id="88036.D8SL11"/>
<feature type="repeat" description="PPR" evidence="2">
    <location>
        <begin position="123"/>
        <end position="157"/>
    </location>
</feature>
<dbReference type="InterPro" id="IPR011990">
    <property type="entry name" value="TPR-like_helical_dom_sf"/>
</dbReference>
<dbReference type="AlphaFoldDB" id="D8SL11"/>
<evidence type="ECO:0000256" key="1">
    <source>
        <dbReference type="ARBA" id="ARBA00022737"/>
    </source>
</evidence>
<feature type="non-terminal residue" evidence="3">
    <location>
        <position position="232"/>
    </location>
</feature>
<reference evidence="3 4" key="1">
    <citation type="journal article" date="2011" name="Science">
        <title>The Selaginella genome identifies genetic changes associated with the evolution of vascular plants.</title>
        <authorList>
            <person name="Banks J.A."/>
            <person name="Nishiyama T."/>
            <person name="Hasebe M."/>
            <person name="Bowman J.L."/>
            <person name="Gribskov M."/>
            <person name="dePamphilis C."/>
            <person name="Albert V.A."/>
            <person name="Aono N."/>
            <person name="Aoyama T."/>
            <person name="Ambrose B.A."/>
            <person name="Ashton N.W."/>
            <person name="Axtell M.J."/>
            <person name="Barker E."/>
            <person name="Barker M.S."/>
            <person name="Bennetzen J.L."/>
            <person name="Bonawitz N.D."/>
            <person name="Chapple C."/>
            <person name="Cheng C."/>
            <person name="Correa L.G."/>
            <person name="Dacre M."/>
            <person name="DeBarry J."/>
            <person name="Dreyer I."/>
            <person name="Elias M."/>
            <person name="Engstrom E.M."/>
            <person name="Estelle M."/>
            <person name="Feng L."/>
            <person name="Finet C."/>
            <person name="Floyd S.K."/>
            <person name="Frommer W.B."/>
            <person name="Fujita T."/>
            <person name="Gramzow L."/>
            <person name="Gutensohn M."/>
            <person name="Harholt J."/>
            <person name="Hattori M."/>
            <person name="Heyl A."/>
            <person name="Hirai T."/>
            <person name="Hiwatashi Y."/>
            <person name="Ishikawa M."/>
            <person name="Iwata M."/>
            <person name="Karol K.G."/>
            <person name="Koehler B."/>
            <person name="Kolukisaoglu U."/>
            <person name="Kubo M."/>
            <person name="Kurata T."/>
            <person name="Lalonde S."/>
            <person name="Li K."/>
            <person name="Li Y."/>
            <person name="Litt A."/>
            <person name="Lyons E."/>
            <person name="Manning G."/>
            <person name="Maruyama T."/>
            <person name="Michael T.P."/>
            <person name="Mikami K."/>
            <person name="Miyazaki S."/>
            <person name="Morinaga S."/>
            <person name="Murata T."/>
            <person name="Mueller-Roeber B."/>
            <person name="Nelson D.R."/>
            <person name="Obara M."/>
            <person name="Oguri Y."/>
            <person name="Olmstead R.G."/>
            <person name="Onodera N."/>
            <person name="Petersen B.L."/>
            <person name="Pils B."/>
            <person name="Prigge M."/>
            <person name="Rensing S.A."/>
            <person name="Riano-Pachon D.M."/>
            <person name="Roberts A.W."/>
            <person name="Sato Y."/>
            <person name="Scheller H.V."/>
            <person name="Schulz B."/>
            <person name="Schulz C."/>
            <person name="Shakirov E.V."/>
            <person name="Shibagaki N."/>
            <person name="Shinohara N."/>
            <person name="Shippen D.E."/>
            <person name="Soerensen I."/>
            <person name="Sotooka R."/>
            <person name="Sugimoto N."/>
            <person name="Sugita M."/>
            <person name="Sumikawa N."/>
            <person name="Tanurdzic M."/>
            <person name="Theissen G."/>
            <person name="Ulvskov P."/>
            <person name="Wakazuki S."/>
            <person name="Weng J.K."/>
            <person name="Willats W.W."/>
            <person name="Wipf D."/>
            <person name="Wolf P.G."/>
            <person name="Yang L."/>
            <person name="Zimmer A.D."/>
            <person name="Zhu Q."/>
            <person name="Mitros T."/>
            <person name="Hellsten U."/>
            <person name="Loque D."/>
            <person name="Otillar R."/>
            <person name="Salamov A."/>
            <person name="Schmutz J."/>
            <person name="Shapiro H."/>
            <person name="Lindquist E."/>
            <person name="Lucas S."/>
            <person name="Rokhsar D."/>
            <person name="Grigoriev I.V."/>
        </authorList>
    </citation>
    <scope>NUCLEOTIDE SEQUENCE [LARGE SCALE GENOMIC DNA]</scope>
</reference>
<name>D8SL11_SELML</name>
<evidence type="ECO:0000313" key="4">
    <source>
        <dbReference type="Proteomes" id="UP000001514"/>
    </source>
</evidence>
<dbReference type="HOGENOM" id="CLU_002706_0_0_1"/>